<dbReference type="FunFam" id="3.30.420.40:FF:000028">
    <property type="entry name" value="heat shock 70 kDa protein-like"/>
    <property type="match status" value="1"/>
</dbReference>
<dbReference type="GO" id="GO:0140662">
    <property type="term" value="F:ATP-dependent protein folding chaperone"/>
    <property type="evidence" value="ECO:0007669"/>
    <property type="project" value="InterPro"/>
</dbReference>
<dbReference type="SUPFAM" id="SSF53067">
    <property type="entry name" value="Actin-like ATPase domain"/>
    <property type="match status" value="1"/>
</dbReference>
<accession>A0A443RXZ6</accession>
<dbReference type="Proteomes" id="UP000288716">
    <property type="component" value="Unassembled WGS sequence"/>
</dbReference>
<reference evidence="4 5" key="1">
    <citation type="journal article" date="2018" name="Gigascience">
        <title>Genomes of trombidid mites reveal novel predicted allergens and laterally-transferred genes associated with secondary metabolism.</title>
        <authorList>
            <person name="Dong X."/>
            <person name="Chaisiri K."/>
            <person name="Xia D."/>
            <person name="Armstrong S.D."/>
            <person name="Fang Y."/>
            <person name="Donnelly M.J."/>
            <person name="Kadowaki T."/>
            <person name="McGarry J.W."/>
            <person name="Darby A.C."/>
            <person name="Makepeace B.L."/>
        </authorList>
    </citation>
    <scope>NUCLEOTIDE SEQUENCE [LARGE SCALE GENOMIC DNA]</scope>
    <source>
        <strain evidence="4">UoL-UT</strain>
    </source>
</reference>
<evidence type="ECO:0000256" key="2">
    <source>
        <dbReference type="ARBA" id="ARBA00022741"/>
    </source>
</evidence>
<organism evidence="4 5">
    <name type="scientific">Leptotrombidium deliense</name>
    <dbReference type="NCBI Taxonomy" id="299467"/>
    <lineage>
        <taxon>Eukaryota</taxon>
        <taxon>Metazoa</taxon>
        <taxon>Ecdysozoa</taxon>
        <taxon>Arthropoda</taxon>
        <taxon>Chelicerata</taxon>
        <taxon>Arachnida</taxon>
        <taxon>Acari</taxon>
        <taxon>Acariformes</taxon>
        <taxon>Trombidiformes</taxon>
        <taxon>Prostigmata</taxon>
        <taxon>Anystina</taxon>
        <taxon>Parasitengona</taxon>
        <taxon>Trombiculoidea</taxon>
        <taxon>Trombiculidae</taxon>
        <taxon>Leptotrombidium</taxon>
    </lineage>
</organism>
<dbReference type="AlphaFoldDB" id="A0A443RXZ6"/>
<gene>
    <name evidence="4" type="ORF">B4U80_02423</name>
</gene>
<dbReference type="STRING" id="299467.A0A443RXZ6"/>
<comment type="similarity">
    <text evidence="1">Belongs to the heat shock protein 70 family.</text>
</comment>
<dbReference type="EMBL" id="NCKV01018965">
    <property type="protein sequence ID" value="RWS20242.1"/>
    <property type="molecule type" value="Genomic_DNA"/>
</dbReference>
<evidence type="ECO:0000256" key="1">
    <source>
        <dbReference type="ARBA" id="ARBA00007381"/>
    </source>
</evidence>
<evidence type="ECO:0000313" key="5">
    <source>
        <dbReference type="Proteomes" id="UP000288716"/>
    </source>
</evidence>
<comment type="caution">
    <text evidence="4">The sequence shown here is derived from an EMBL/GenBank/DDBJ whole genome shotgun (WGS) entry which is preliminary data.</text>
</comment>
<dbReference type="PANTHER" id="PTHR19375">
    <property type="entry name" value="HEAT SHOCK PROTEIN 70KDA"/>
    <property type="match status" value="1"/>
</dbReference>
<dbReference type="GO" id="GO:0005524">
    <property type="term" value="F:ATP binding"/>
    <property type="evidence" value="ECO:0007669"/>
    <property type="project" value="UniProtKB-KW"/>
</dbReference>
<keyword evidence="3" id="KW-0067">ATP-binding</keyword>
<dbReference type="InterPro" id="IPR043129">
    <property type="entry name" value="ATPase_NBD"/>
</dbReference>
<evidence type="ECO:0000256" key="3">
    <source>
        <dbReference type="ARBA" id="ARBA00022840"/>
    </source>
</evidence>
<evidence type="ECO:0000313" key="4">
    <source>
        <dbReference type="EMBL" id="RWS20242.1"/>
    </source>
</evidence>
<sequence>MPSNIIGSDLGTTYLCVAIYSKERLEVFENNVGLRTTPSHVAFTENESIVGNEAKLRTCIDPLNSVFNTMRMIGR</sequence>
<dbReference type="OrthoDB" id="6511113at2759"/>
<proteinExistence type="inferred from homology"/>
<dbReference type="PRINTS" id="PR00301">
    <property type="entry name" value="HEATSHOCK70"/>
</dbReference>
<keyword evidence="5" id="KW-1185">Reference proteome</keyword>
<keyword evidence="4" id="KW-0346">Stress response</keyword>
<dbReference type="InterPro" id="IPR013126">
    <property type="entry name" value="Hsp_70_fam"/>
</dbReference>
<protein>
    <submittedName>
        <fullName evidence="4">Heat shock protein 70-like protein</fullName>
    </submittedName>
</protein>
<dbReference type="Gene3D" id="3.30.420.40">
    <property type="match status" value="1"/>
</dbReference>
<name>A0A443RXZ6_9ACAR</name>
<dbReference type="VEuPathDB" id="VectorBase:LDEU011798"/>
<keyword evidence="2" id="KW-0547">Nucleotide-binding</keyword>
<dbReference type="Pfam" id="PF00012">
    <property type="entry name" value="HSP70"/>
    <property type="match status" value="1"/>
</dbReference>